<dbReference type="GO" id="GO:0004803">
    <property type="term" value="F:transposase activity"/>
    <property type="evidence" value="ECO:0007669"/>
    <property type="project" value="InterPro"/>
</dbReference>
<organism evidence="2 3">
    <name type="scientific">Candidatus Sungbacteria bacterium RIFCSPHIGHO2_02_FULL_47_11</name>
    <dbReference type="NCBI Taxonomy" id="1802270"/>
    <lineage>
        <taxon>Bacteria</taxon>
        <taxon>Candidatus Sungiibacteriota</taxon>
    </lineage>
</organism>
<dbReference type="Pfam" id="PF01797">
    <property type="entry name" value="Y1_Tnp"/>
    <property type="match status" value="1"/>
</dbReference>
<dbReference type="GO" id="GO:0006313">
    <property type="term" value="P:DNA transposition"/>
    <property type="evidence" value="ECO:0007669"/>
    <property type="project" value="InterPro"/>
</dbReference>
<feature type="domain" description="Transposase IS200-like" evidence="1">
    <location>
        <begin position="7"/>
        <end position="152"/>
    </location>
</feature>
<dbReference type="Proteomes" id="UP000179023">
    <property type="component" value="Unassembled WGS sequence"/>
</dbReference>
<accession>A0A1G2KQ58</accession>
<dbReference type="SUPFAM" id="SSF143422">
    <property type="entry name" value="Transposase IS200-like"/>
    <property type="match status" value="1"/>
</dbReference>
<protein>
    <recommendedName>
        <fullName evidence="1">Transposase IS200-like domain-containing protein</fullName>
    </recommendedName>
</protein>
<dbReference type="SMART" id="SM01321">
    <property type="entry name" value="Y1_Tnp"/>
    <property type="match status" value="1"/>
</dbReference>
<dbReference type="PANTHER" id="PTHR34322:SF2">
    <property type="entry name" value="TRANSPOSASE IS200-LIKE DOMAIN-CONTAINING PROTEIN"/>
    <property type="match status" value="1"/>
</dbReference>
<dbReference type="PANTHER" id="PTHR34322">
    <property type="entry name" value="TRANSPOSASE, Y1_TNP DOMAIN-CONTAINING"/>
    <property type="match status" value="1"/>
</dbReference>
<evidence type="ECO:0000259" key="1">
    <source>
        <dbReference type="SMART" id="SM01321"/>
    </source>
</evidence>
<proteinExistence type="predicted"/>
<dbReference type="Gene3D" id="3.30.70.1290">
    <property type="entry name" value="Transposase IS200-like"/>
    <property type="match status" value="1"/>
</dbReference>
<evidence type="ECO:0000313" key="2">
    <source>
        <dbReference type="EMBL" id="OHA00742.1"/>
    </source>
</evidence>
<sequence>MKKPQFTEGPIYHIYNRGVEKRNVFQRDRDYLRFVHDLYEFNDSDSVSNLWYYFNPKTSEVEPHYIPRERKQRKVLVEILAFVLMPNHYHLIVRQLRKNGIVNFMQKLGTGYTMYFNKLNHRVGALFQGRFKAVLVEETPHFIYLPLYVHANPLKIYRGSTSIDKTMKYLEEYRWSSFPDYTGKKNFPSITSRSFLKECFGGEQEQRDAMRDFIKTKMEDLENIRDMTLDSDF</sequence>
<comment type="caution">
    <text evidence="2">The sequence shown here is derived from an EMBL/GenBank/DDBJ whole genome shotgun (WGS) entry which is preliminary data.</text>
</comment>
<dbReference type="AlphaFoldDB" id="A0A1G2KQ58"/>
<name>A0A1G2KQ58_9BACT</name>
<reference evidence="2 3" key="1">
    <citation type="journal article" date="2016" name="Nat. Commun.">
        <title>Thousands of microbial genomes shed light on interconnected biogeochemical processes in an aquifer system.</title>
        <authorList>
            <person name="Anantharaman K."/>
            <person name="Brown C.T."/>
            <person name="Hug L.A."/>
            <person name="Sharon I."/>
            <person name="Castelle C.J."/>
            <person name="Probst A.J."/>
            <person name="Thomas B.C."/>
            <person name="Singh A."/>
            <person name="Wilkins M.J."/>
            <person name="Karaoz U."/>
            <person name="Brodie E.L."/>
            <person name="Williams K.H."/>
            <person name="Hubbard S.S."/>
            <person name="Banfield J.F."/>
        </authorList>
    </citation>
    <scope>NUCLEOTIDE SEQUENCE [LARGE SCALE GENOMIC DNA]</scope>
</reference>
<dbReference type="EMBL" id="MHQI01000007">
    <property type="protein sequence ID" value="OHA00742.1"/>
    <property type="molecule type" value="Genomic_DNA"/>
</dbReference>
<gene>
    <name evidence="2" type="ORF">A3C07_02510</name>
</gene>
<dbReference type="STRING" id="1802270.A3C07_02510"/>
<dbReference type="InterPro" id="IPR002686">
    <property type="entry name" value="Transposase_17"/>
</dbReference>
<dbReference type="GO" id="GO:0003677">
    <property type="term" value="F:DNA binding"/>
    <property type="evidence" value="ECO:0007669"/>
    <property type="project" value="InterPro"/>
</dbReference>
<evidence type="ECO:0000313" key="3">
    <source>
        <dbReference type="Proteomes" id="UP000179023"/>
    </source>
</evidence>
<dbReference type="InterPro" id="IPR036515">
    <property type="entry name" value="Transposase_17_sf"/>
</dbReference>